<gene>
    <name evidence="1" type="ordered locus">VIT_07s0031g02430</name>
</gene>
<protein>
    <submittedName>
        <fullName evidence="1">Uncharacterized protein</fullName>
    </submittedName>
</protein>
<keyword evidence="2" id="KW-1185">Reference proteome</keyword>
<name>D7SWE7_VITVI</name>
<dbReference type="InParanoid" id="D7SWE7"/>
<sequence length="50" mass="5682">MILLNLLSSRRLKRPSTLARFKPLNMVEVFVSIASLTPTCFKNAYTSVPR</sequence>
<dbReference type="AlphaFoldDB" id="D7SWE7"/>
<proteinExistence type="predicted"/>
<dbReference type="EMBL" id="FN595233">
    <property type="protein sequence ID" value="CBI21596.3"/>
    <property type="molecule type" value="Genomic_DNA"/>
</dbReference>
<organism evidence="1 2">
    <name type="scientific">Vitis vinifera</name>
    <name type="common">Grape</name>
    <dbReference type="NCBI Taxonomy" id="29760"/>
    <lineage>
        <taxon>Eukaryota</taxon>
        <taxon>Viridiplantae</taxon>
        <taxon>Streptophyta</taxon>
        <taxon>Embryophyta</taxon>
        <taxon>Tracheophyta</taxon>
        <taxon>Spermatophyta</taxon>
        <taxon>Magnoliopsida</taxon>
        <taxon>eudicotyledons</taxon>
        <taxon>Gunneridae</taxon>
        <taxon>Pentapetalae</taxon>
        <taxon>rosids</taxon>
        <taxon>Vitales</taxon>
        <taxon>Vitaceae</taxon>
        <taxon>Viteae</taxon>
        <taxon>Vitis</taxon>
    </lineage>
</organism>
<reference evidence="2" key="1">
    <citation type="journal article" date="2007" name="Nature">
        <title>The grapevine genome sequence suggests ancestral hexaploidization in major angiosperm phyla.</title>
        <authorList>
            <consortium name="The French-Italian Public Consortium for Grapevine Genome Characterization."/>
            <person name="Jaillon O."/>
            <person name="Aury J.-M."/>
            <person name="Noel B."/>
            <person name="Policriti A."/>
            <person name="Clepet C."/>
            <person name="Casagrande A."/>
            <person name="Choisne N."/>
            <person name="Aubourg S."/>
            <person name="Vitulo N."/>
            <person name="Jubin C."/>
            <person name="Vezzi A."/>
            <person name="Legeai F."/>
            <person name="Hugueney P."/>
            <person name="Dasilva C."/>
            <person name="Horner D."/>
            <person name="Mica E."/>
            <person name="Jublot D."/>
            <person name="Poulain J."/>
            <person name="Bruyere C."/>
            <person name="Billault A."/>
            <person name="Segurens B."/>
            <person name="Gouyvenoux M."/>
            <person name="Ugarte E."/>
            <person name="Cattonaro F."/>
            <person name="Anthouard V."/>
            <person name="Vico V."/>
            <person name="Del Fabbro C."/>
            <person name="Alaux M."/>
            <person name="Di Gaspero G."/>
            <person name="Dumas V."/>
            <person name="Felice N."/>
            <person name="Paillard S."/>
            <person name="Juman I."/>
            <person name="Moroldo M."/>
            <person name="Scalabrin S."/>
            <person name="Canaguier A."/>
            <person name="Le Clainche I."/>
            <person name="Malacrida G."/>
            <person name="Durand E."/>
            <person name="Pesole G."/>
            <person name="Laucou V."/>
            <person name="Chatelet P."/>
            <person name="Merdinoglu D."/>
            <person name="Delledonne M."/>
            <person name="Pezzotti M."/>
            <person name="Lecharny A."/>
            <person name="Scarpelli C."/>
            <person name="Artiguenave F."/>
            <person name="Pe M.E."/>
            <person name="Valle G."/>
            <person name="Morgante M."/>
            <person name="Caboche M."/>
            <person name="Adam-Blondon A.-F."/>
            <person name="Weissenbach J."/>
            <person name="Quetier F."/>
            <person name="Wincker P."/>
        </authorList>
    </citation>
    <scope>NUCLEOTIDE SEQUENCE [LARGE SCALE GENOMIC DNA]</scope>
    <source>
        <strain evidence="2">cv. Pinot noir / PN40024</strain>
    </source>
</reference>
<evidence type="ECO:0000313" key="1">
    <source>
        <dbReference type="EMBL" id="CBI21596.3"/>
    </source>
</evidence>
<dbReference type="HOGENOM" id="CLU_3128176_0_0_1"/>
<accession>D7SWE7</accession>
<dbReference type="Proteomes" id="UP000009183">
    <property type="component" value="Chromosome 7"/>
</dbReference>
<dbReference type="PaxDb" id="29760-VIT_07s0031g02430.t01"/>
<evidence type="ECO:0000313" key="2">
    <source>
        <dbReference type="Proteomes" id="UP000009183"/>
    </source>
</evidence>